<dbReference type="STRING" id="411467.BACCAP_01080"/>
<protein>
    <submittedName>
        <fullName evidence="2">Uncharacterized protein</fullName>
    </submittedName>
</protein>
<gene>
    <name evidence="2" type="ORF">BACCAP_01080</name>
</gene>
<dbReference type="Proteomes" id="UP000003639">
    <property type="component" value="Unassembled WGS sequence"/>
</dbReference>
<dbReference type="AlphaFoldDB" id="A6NSA1"/>
<keyword evidence="1" id="KW-1133">Transmembrane helix</keyword>
<name>A6NSA1_9FIRM</name>
<keyword evidence="1" id="KW-0812">Transmembrane</keyword>
<reference evidence="2 3" key="2">
    <citation type="submission" date="2007-06" db="EMBL/GenBank/DDBJ databases">
        <title>Draft genome sequence of Pseudoflavonifractor capillosus ATCC 29799.</title>
        <authorList>
            <person name="Sudarsanam P."/>
            <person name="Ley R."/>
            <person name="Guruge J."/>
            <person name="Turnbaugh P.J."/>
            <person name="Mahowald M."/>
            <person name="Liep D."/>
            <person name="Gordon J."/>
        </authorList>
    </citation>
    <scope>NUCLEOTIDE SEQUENCE [LARGE SCALE GENOMIC DNA]</scope>
    <source>
        <strain evidence="2 3">ATCC 29799</strain>
    </source>
</reference>
<keyword evidence="3" id="KW-1185">Reference proteome</keyword>
<evidence type="ECO:0000256" key="1">
    <source>
        <dbReference type="SAM" id="Phobius"/>
    </source>
</evidence>
<reference evidence="2 3" key="1">
    <citation type="submission" date="2007-04" db="EMBL/GenBank/DDBJ databases">
        <authorList>
            <person name="Fulton L."/>
            <person name="Clifton S."/>
            <person name="Fulton B."/>
            <person name="Xu J."/>
            <person name="Minx P."/>
            <person name="Pepin K.H."/>
            <person name="Johnson M."/>
            <person name="Thiruvilangam P."/>
            <person name="Bhonagiri V."/>
            <person name="Nash W.E."/>
            <person name="Mardis E.R."/>
            <person name="Wilson R.K."/>
        </authorList>
    </citation>
    <scope>NUCLEOTIDE SEQUENCE [LARGE SCALE GENOMIC DNA]</scope>
    <source>
        <strain evidence="2 3">ATCC 29799</strain>
    </source>
</reference>
<evidence type="ECO:0000313" key="3">
    <source>
        <dbReference type="Proteomes" id="UP000003639"/>
    </source>
</evidence>
<evidence type="ECO:0000313" key="2">
    <source>
        <dbReference type="EMBL" id="EDN01139.1"/>
    </source>
</evidence>
<organism evidence="2 3">
    <name type="scientific">Pseudoflavonifractor capillosus ATCC 29799</name>
    <dbReference type="NCBI Taxonomy" id="411467"/>
    <lineage>
        <taxon>Bacteria</taxon>
        <taxon>Bacillati</taxon>
        <taxon>Bacillota</taxon>
        <taxon>Clostridia</taxon>
        <taxon>Eubacteriales</taxon>
        <taxon>Oscillospiraceae</taxon>
        <taxon>Pseudoflavonifractor</taxon>
    </lineage>
</organism>
<sequence length="48" mass="5509">MTGTIIAMLLFLFLRQYSFTTIITVLWPTILICVIALVTLLYSIFKDP</sequence>
<proteinExistence type="predicted"/>
<comment type="caution">
    <text evidence="2">The sequence shown here is derived from an EMBL/GenBank/DDBJ whole genome shotgun (WGS) entry which is preliminary data.</text>
</comment>
<feature type="transmembrane region" description="Helical" evidence="1">
    <location>
        <begin position="28"/>
        <end position="45"/>
    </location>
</feature>
<keyword evidence="1" id="KW-0472">Membrane</keyword>
<dbReference type="EMBL" id="AAXG02000007">
    <property type="protein sequence ID" value="EDN01139.1"/>
    <property type="molecule type" value="Genomic_DNA"/>
</dbReference>
<accession>A6NSA1</accession>